<proteinExistence type="predicted"/>
<name>A0A268ABZ1_9BACI</name>
<reference evidence="1 2" key="1">
    <citation type="submission" date="2017-07" db="EMBL/GenBank/DDBJ databases">
        <title>Isolation and whole genome analysis of endospore-forming bacteria from heroin.</title>
        <authorList>
            <person name="Kalinowski J."/>
            <person name="Ahrens B."/>
            <person name="Al-Dilaimi A."/>
            <person name="Winkler A."/>
            <person name="Wibberg D."/>
            <person name="Schleenbecker U."/>
            <person name="Ruckert C."/>
            <person name="Wolfel R."/>
            <person name="Grass G."/>
        </authorList>
    </citation>
    <scope>NUCLEOTIDE SEQUENCE [LARGE SCALE GENOMIC DNA]</scope>
    <source>
        <strain evidence="1 2">7528</strain>
    </source>
</reference>
<comment type="caution">
    <text evidence="1">The sequence shown here is derived from an EMBL/GenBank/DDBJ whole genome shotgun (WGS) entry which is preliminary data.</text>
</comment>
<dbReference type="AlphaFoldDB" id="A0A268ABZ1"/>
<protein>
    <submittedName>
        <fullName evidence="1">Uncharacterized protein</fullName>
    </submittedName>
</protein>
<dbReference type="Proteomes" id="UP000216013">
    <property type="component" value="Unassembled WGS sequence"/>
</dbReference>
<gene>
    <name evidence="1" type="ORF">CHH64_07415</name>
</gene>
<dbReference type="EMBL" id="NPBV01000008">
    <property type="protein sequence ID" value="PAD21647.1"/>
    <property type="molecule type" value="Genomic_DNA"/>
</dbReference>
<evidence type="ECO:0000313" key="1">
    <source>
        <dbReference type="EMBL" id="PAD21647.1"/>
    </source>
</evidence>
<evidence type="ECO:0000313" key="2">
    <source>
        <dbReference type="Proteomes" id="UP000216013"/>
    </source>
</evidence>
<accession>A0A268ABZ1</accession>
<sequence>MDSLIPDELLIEVTNEVKKGDVAFVEINGEYWTGIVSNLDKDSAAVFFDLINFYRLHEIRIIGKVIKVTFIT</sequence>
<organism evidence="1 2">
    <name type="scientific">Terribacillus saccharophilus</name>
    <dbReference type="NCBI Taxonomy" id="361277"/>
    <lineage>
        <taxon>Bacteria</taxon>
        <taxon>Bacillati</taxon>
        <taxon>Bacillota</taxon>
        <taxon>Bacilli</taxon>
        <taxon>Bacillales</taxon>
        <taxon>Bacillaceae</taxon>
        <taxon>Terribacillus</taxon>
    </lineage>
</organism>